<reference evidence="1 2" key="1">
    <citation type="submission" date="2024-10" db="EMBL/GenBank/DDBJ databases">
        <title>The Natural Products Discovery Center: Release of the First 8490 Sequenced Strains for Exploring Actinobacteria Biosynthetic Diversity.</title>
        <authorList>
            <person name="Kalkreuter E."/>
            <person name="Kautsar S.A."/>
            <person name="Yang D."/>
            <person name="Bader C.D."/>
            <person name="Teijaro C.N."/>
            <person name="Fluegel L."/>
            <person name="Davis C.M."/>
            <person name="Simpson J.R."/>
            <person name="Lauterbach L."/>
            <person name="Steele A.D."/>
            <person name="Gui C."/>
            <person name="Meng S."/>
            <person name="Li G."/>
            <person name="Viehrig K."/>
            <person name="Ye F."/>
            <person name="Su P."/>
            <person name="Kiefer A.F."/>
            <person name="Nichols A."/>
            <person name="Cepeda A.J."/>
            <person name="Yan W."/>
            <person name="Fan B."/>
            <person name="Jiang Y."/>
            <person name="Adhikari A."/>
            <person name="Zheng C.-J."/>
            <person name="Schuster L."/>
            <person name="Cowan T.M."/>
            <person name="Smanski M.J."/>
            <person name="Chevrette M.G."/>
            <person name="De Carvalho L.P.S."/>
            <person name="Shen B."/>
        </authorList>
    </citation>
    <scope>NUCLEOTIDE SEQUENCE [LARGE SCALE GENOMIC DNA]</scope>
    <source>
        <strain evidence="1 2">NPDC000087</strain>
    </source>
</reference>
<dbReference type="Proteomes" id="UP001602245">
    <property type="component" value="Unassembled WGS sequence"/>
</dbReference>
<organism evidence="1 2">
    <name type="scientific">Paractinoplanes globisporus</name>
    <dbReference type="NCBI Taxonomy" id="113565"/>
    <lineage>
        <taxon>Bacteria</taxon>
        <taxon>Bacillati</taxon>
        <taxon>Actinomycetota</taxon>
        <taxon>Actinomycetes</taxon>
        <taxon>Micromonosporales</taxon>
        <taxon>Micromonosporaceae</taxon>
        <taxon>Paractinoplanes</taxon>
    </lineage>
</organism>
<dbReference type="InterPro" id="IPR019658">
    <property type="entry name" value="DUF2515"/>
</dbReference>
<dbReference type="EMBL" id="JBIAZU010000006">
    <property type="protein sequence ID" value="MFF5294365.1"/>
    <property type="molecule type" value="Genomic_DNA"/>
</dbReference>
<dbReference type="RefSeq" id="WP_020514828.1">
    <property type="nucleotide sequence ID" value="NZ_JBIAZU010000006.1"/>
</dbReference>
<evidence type="ECO:0000313" key="1">
    <source>
        <dbReference type="EMBL" id="MFF5294365.1"/>
    </source>
</evidence>
<keyword evidence="2" id="KW-1185">Reference proteome</keyword>
<sequence length="325" mass="36807">MLNRPAPEPHISADGWGAPHEIVGRDGAPETVAGWQAVTAALLASQCCAFHRNVEISARYAWLYTLLPACFKWAGMAAIASHHVRLALFPLRLDADRTGYVDIPHSLSRRRLLLTQDVNTVRETNNAIFNDIFWTHLAYVTAEDGVARLRTLLRSEPQYAPVLAGFEAIDEGRRLLEDSAASGGDLIWAGNVQLLQHEQHNLVQPQFDRLSCAFARLVSIGAATSFEVHGLRREIQYFTSFYLYSVIHAVPHGLRAQPWPRITRYDDRWRWLVTSVVPRFRRFDTDTNLIDGCMRRILAEARAFALTPCVLRSAPRSSARRRTRR</sequence>
<comment type="caution">
    <text evidence="1">The sequence shown here is derived from an EMBL/GenBank/DDBJ whole genome shotgun (WGS) entry which is preliminary data.</text>
</comment>
<gene>
    <name evidence="1" type="ORF">ACFY35_33425</name>
</gene>
<evidence type="ECO:0000313" key="2">
    <source>
        <dbReference type="Proteomes" id="UP001602245"/>
    </source>
</evidence>
<proteinExistence type="predicted"/>
<name>A0ABW6WMA3_9ACTN</name>
<dbReference type="Pfam" id="PF10720">
    <property type="entry name" value="DUF2515"/>
    <property type="match status" value="1"/>
</dbReference>
<accession>A0ABW6WMA3</accession>
<protein>
    <submittedName>
        <fullName evidence="1">DUF2515 family protein</fullName>
    </submittedName>
</protein>